<dbReference type="RefSeq" id="XP_033659457.1">
    <property type="nucleotide sequence ID" value="XM_033810133.1"/>
</dbReference>
<feature type="region of interest" description="Disordered" evidence="1">
    <location>
        <begin position="140"/>
        <end position="178"/>
    </location>
</feature>
<evidence type="ECO:0000256" key="1">
    <source>
        <dbReference type="SAM" id="MobiDB-lite"/>
    </source>
</evidence>
<evidence type="ECO:0000313" key="2">
    <source>
        <dbReference type="EMBL" id="KAF2158568.1"/>
    </source>
</evidence>
<name>A0A6A6BX00_ZASCE</name>
<proteinExistence type="predicted"/>
<dbReference type="Proteomes" id="UP000799537">
    <property type="component" value="Unassembled WGS sequence"/>
</dbReference>
<gene>
    <name evidence="2" type="ORF">M409DRAFT_30938</name>
</gene>
<protein>
    <submittedName>
        <fullName evidence="2">Uncharacterized protein</fullName>
    </submittedName>
</protein>
<accession>A0A6A6BX00</accession>
<organism evidence="2 3">
    <name type="scientific">Zasmidium cellare ATCC 36951</name>
    <dbReference type="NCBI Taxonomy" id="1080233"/>
    <lineage>
        <taxon>Eukaryota</taxon>
        <taxon>Fungi</taxon>
        <taxon>Dikarya</taxon>
        <taxon>Ascomycota</taxon>
        <taxon>Pezizomycotina</taxon>
        <taxon>Dothideomycetes</taxon>
        <taxon>Dothideomycetidae</taxon>
        <taxon>Mycosphaerellales</taxon>
        <taxon>Mycosphaerellaceae</taxon>
        <taxon>Zasmidium</taxon>
    </lineage>
</organism>
<keyword evidence="3" id="KW-1185">Reference proteome</keyword>
<reference evidence="2" key="1">
    <citation type="journal article" date="2020" name="Stud. Mycol.">
        <title>101 Dothideomycetes genomes: a test case for predicting lifestyles and emergence of pathogens.</title>
        <authorList>
            <person name="Haridas S."/>
            <person name="Albert R."/>
            <person name="Binder M."/>
            <person name="Bloem J."/>
            <person name="Labutti K."/>
            <person name="Salamov A."/>
            <person name="Andreopoulos B."/>
            <person name="Baker S."/>
            <person name="Barry K."/>
            <person name="Bills G."/>
            <person name="Bluhm B."/>
            <person name="Cannon C."/>
            <person name="Castanera R."/>
            <person name="Culley D."/>
            <person name="Daum C."/>
            <person name="Ezra D."/>
            <person name="Gonzalez J."/>
            <person name="Henrissat B."/>
            <person name="Kuo A."/>
            <person name="Liang C."/>
            <person name="Lipzen A."/>
            <person name="Lutzoni F."/>
            <person name="Magnuson J."/>
            <person name="Mondo S."/>
            <person name="Nolan M."/>
            <person name="Ohm R."/>
            <person name="Pangilinan J."/>
            <person name="Park H.-J."/>
            <person name="Ramirez L."/>
            <person name="Alfaro M."/>
            <person name="Sun H."/>
            <person name="Tritt A."/>
            <person name="Yoshinaga Y."/>
            <person name="Zwiers L.-H."/>
            <person name="Turgeon B."/>
            <person name="Goodwin S."/>
            <person name="Spatafora J."/>
            <person name="Crous P."/>
            <person name="Grigoriev I."/>
        </authorList>
    </citation>
    <scope>NUCLEOTIDE SEQUENCE</scope>
    <source>
        <strain evidence="2">ATCC 36951</strain>
    </source>
</reference>
<sequence>MPADMNKIPCDEESGALVRTKVEGGLAEVKQRLEKACSQHKELYERYQAIPEEARSNSNITQQHREDCHSEFASSPGMYDGILGVIGESVAEAAAELESGDVDNCFESLRGAMEFLEPIEKKIIDYETAMKAHEQTVTKLADEKEKAKTKEQAKEKEKAGKVRKPKKHSKQDPIDLNY</sequence>
<feature type="compositionally biased region" description="Basic and acidic residues" evidence="1">
    <location>
        <begin position="140"/>
        <end position="160"/>
    </location>
</feature>
<dbReference type="AlphaFoldDB" id="A0A6A6BX00"/>
<dbReference type="EMBL" id="ML993656">
    <property type="protein sequence ID" value="KAF2158568.1"/>
    <property type="molecule type" value="Genomic_DNA"/>
</dbReference>
<evidence type="ECO:0000313" key="3">
    <source>
        <dbReference type="Proteomes" id="UP000799537"/>
    </source>
</evidence>
<dbReference type="GeneID" id="54563405"/>